<comment type="pathway">
    <text evidence="2">Lipid metabolism.</text>
</comment>
<proteinExistence type="inferred from homology"/>
<evidence type="ECO:0000256" key="6">
    <source>
        <dbReference type="ARBA" id="ARBA00022692"/>
    </source>
</evidence>
<accession>A0AAW1SE19</accession>
<gene>
    <name evidence="16" type="ORF">WJX84_004630</name>
</gene>
<keyword evidence="7 14" id="KW-1133">Transmembrane helix</keyword>
<keyword evidence="9 14" id="KW-0472">Membrane</keyword>
<sequence>MAEDPTQAFMAGEHSNSSSVSAHPVPVVASSSAAQPSPEAPRAPVVVTAEEVQAMKESSPYLDTSYPMTAYEWFKLVLLLPWVIVKLPIALIGFILVWSITKLIILGSPINEPLSPTRSRIMRPFLSFWADILIRIGFSFWRLPIRGREHIKAAEDARAIIAFNHVSYMDPYVMVKVFAPCGLAKIGVVKLPFLGDFARALQFLFVQRKGTEDKANKLAIHGSSTQRMAERAADPRYPLFMVAPEATTKSMACLLKFSSGAFAAHRPILPVLLHYRAKYFHPGWGSITSPLFHMLRMLCQFSNSLEVEILPVYVPNSKEKADPKLYAENVRVLMAKRLGVPLADAGILDHIRLKHAGLFVDSSGG</sequence>
<dbReference type="InterPro" id="IPR002123">
    <property type="entry name" value="Plipid/glycerol_acylTrfase"/>
</dbReference>
<dbReference type="PANTHER" id="PTHR23063">
    <property type="entry name" value="PHOSPHOLIPID ACYLTRANSFERASE"/>
    <property type="match status" value="1"/>
</dbReference>
<dbReference type="EMBL" id="JALJOV010001666">
    <property type="protein sequence ID" value="KAK9843883.1"/>
    <property type="molecule type" value="Genomic_DNA"/>
</dbReference>
<evidence type="ECO:0000256" key="3">
    <source>
        <dbReference type="ARBA" id="ARBA00008655"/>
    </source>
</evidence>
<reference evidence="16 17" key="1">
    <citation type="journal article" date="2024" name="Nat. Commun.">
        <title>Phylogenomics reveals the evolutionary origins of lichenization in chlorophyte algae.</title>
        <authorList>
            <person name="Puginier C."/>
            <person name="Libourel C."/>
            <person name="Otte J."/>
            <person name="Skaloud P."/>
            <person name="Haon M."/>
            <person name="Grisel S."/>
            <person name="Petersen M."/>
            <person name="Berrin J.G."/>
            <person name="Delaux P.M."/>
            <person name="Dal Grande F."/>
            <person name="Keller J."/>
        </authorList>
    </citation>
    <scope>NUCLEOTIDE SEQUENCE [LARGE SCALE GENOMIC DNA]</scope>
    <source>
        <strain evidence="16 17">SAG 2523</strain>
    </source>
</reference>
<evidence type="ECO:0000256" key="12">
    <source>
        <dbReference type="ARBA" id="ARBA00023315"/>
    </source>
</evidence>
<evidence type="ECO:0000256" key="10">
    <source>
        <dbReference type="ARBA" id="ARBA00023209"/>
    </source>
</evidence>
<evidence type="ECO:0000313" key="16">
    <source>
        <dbReference type="EMBL" id="KAK9843883.1"/>
    </source>
</evidence>
<comment type="subcellular location">
    <subcellularLocation>
        <location evidence="1">Membrane</location>
    </subcellularLocation>
</comment>
<dbReference type="GO" id="GO:0008654">
    <property type="term" value="P:phospholipid biosynthetic process"/>
    <property type="evidence" value="ECO:0007669"/>
    <property type="project" value="UniProtKB-KW"/>
</dbReference>
<organism evidence="16 17">
    <name type="scientific">Apatococcus fuscideae</name>
    <dbReference type="NCBI Taxonomy" id="2026836"/>
    <lineage>
        <taxon>Eukaryota</taxon>
        <taxon>Viridiplantae</taxon>
        <taxon>Chlorophyta</taxon>
        <taxon>core chlorophytes</taxon>
        <taxon>Trebouxiophyceae</taxon>
        <taxon>Chlorellales</taxon>
        <taxon>Chlorellaceae</taxon>
        <taxon>Apatococcus</taxon>
    </lineage>
</organism>
<dbReference type="Proteomes" id="UP001485043">
    <property type="component" value="Unassembled WGS sequence"/>
</dbReference>
<keyword evidence="10" id="KW-0594">Phospholipid biosynthesis</keyword>
<feature type="region of interest" description="Disordered" evidence="13">
    <location>
        <begin position="1"/>
        <end position="42"/>
    </location>
</feature>
<dbReference type="PANTHER" id="PTHR23063:SF59">
    <property type="entry name" value="ACYLTRANSFERASE"/>
    <property type="match status" value="1"/>
</dbReference>
<evidence type="ECO:0000256" key="5">
    <source>
        <dbReference type="ARBA" id="ARBA00022679"/>
    </source>
</evidence>
<evidence type="ECO:0000256" key="4">
    <source>
        <dbReference type="ARBA" id="ARBA00022516"/>
    </source>
</evidence>
<feature type="compositionally biased region" description="Low complexity" evidence="13">
    <location>
        <begin position="15"/>
        <end position="42"/>
    </location>
</feature>
<evidence type="ECO:0000256" key="13">
    <source>
        <dbReference type="SAM" id="MobiDB-lite"/>
    </source>
</evidence>
<dbReference type="AlphaFoldDB" id="A0AAW1SE19"/>
<dbReference type="SMART" id="SM00563">
    <property type="entry name" value="PlsC"/>
    <property type="match status" value="1"/>
</dbReference>
<keyword evidence="12" id="KW-0012">Acyltransferase</keyword>
<comment type="similarity">
    <text evidence="3">Belongs to the 1-acyl-sn-glycerol-3-phosphate acyltransferase family.</text>
</comment>
<evidence type="ECO:0000256" key="7">
    <source>
        <dbReference type="ARBA" id="ARBA00022989"/>
    </source>
</evidence>
<protein>
    <recommendedName>
        <fullName evidence="15">Phospholipid/glycerol acyltransferase domain-containing protein</fullName>
    </recommendedName>
</protein>
<evidence type="ECO:0000256" key="2">
    <source>
        <dbReference type="ARBA" id="ARBA00005189"/>
    </source>
</evidence>
<dbReference type="InterPro" id="IPR045252">
    <property type="entry name" value="LPCAT1-like"/>
</dbReference>
<evidence type="ECO:0000256" key="14">
    <source>
        <dbReference type="SAM" id="Phobius"/>
    </source>
</evidence>
<evidence type="ECO:0000259" key="15">
    <source>
        <dbReference type="SMART" id="SM00563"/>
    </source>
</evidence>
<keyword evidence="8" id="KW-0443">Lipid metabolism</keyword>
<evidence type="ECO:0000313" key="17">
    <source>
        <dbReference type="Proteomes" id="UP001485043"/>
    </source>
</evidence>
<evidence type="ECO:0000256" key="8">
    <source>
        <dbReference type="ARBA" id="ARBA00023098"/>
    </source>
</evidence>
<feature type="transmembrane region" description="Helical" evidence="14">
    <location>
        <begin position="76"/>
        <end position="101"/>
    </location>
</feature>
<keyword evidence="17" id="KW-1185">Reference proteome</keyword>
<keyword evidence="11" id="KW-1208">Phospholipid metabolism</keyword>
<evidence type="ECO:0000256" key="1">
    <source>
        <dbReference type="ARBA" id="ARBA00004370"/>
    </source>
</evidence>
<feature type="domain" description="Phospholipid/glycerol acyltransferase" evidence="15">
    <location>
        <begin position="159"/>
        <end position="276"/>
    </location>
</feature>
<comment type="caution">
    <text evidence="16">The sequence shown here is derived from an EMBL/GenBank/DDBJ whole genome shotgun (WGS) entry which is preliminary data.</text>
</comment>
<dbReference type="GO" id="GO:0016020">
    <property type="term" value="C:membrane"/>
    <property type="evidence" value="ECO:0007669"/>
    <property type="project" value="UniProtKB-SubCell"/>
</dbReference>
<keyword evidence="6 14" id="KW-0812">Transmembrane</keyword>
<dbReference type="GO" id="GO:0008374">
    <property type="term" value="F:O-acyltransferase activity"/>
    <property type="evidence" value="ECO:0007669"/>
    <property type="project" value="InterPro"/>
</dbReference>
<keyword evidence="5" id="KW-0808">Transferase</keyword>
<name>A0AAW1SE19_9CHLO</name>
<dbReference type="SUPFAM" id="SSF69593">
    <property type="entry name" value="Glycerol-3-phosphate (1)-acyltransferase"/>
    <property type="match status" value="1"/>
</dbReference>
<dbReference type="Pfam" id="PF01553">
    <property type="entry name" value="Acyltransferase"/>
    <property type="match status" value="1"/>
</dbReference>
<evidence type="ECO:0000256" key="9">
    <source>
        <dbReference type="ARBA" id="ARBA00023136"/>
    </source>
</evidence>
<evidence type="ECO:0000256" key="11">
    <source>
        <dbReference type="ARBA" id="ARBA00023264"/>
    </source>
</evidence>
<keyword evidence="4" id="KW-0444">Lipid biosynthesis</keyword>
<dbReference type="CDD" id="cd07991">
    <property type="entry name" value="LPLAT_LPCAT1-like"/>
    <property type="match status" value="1"/>
</dbReference>